<protein>
    <submittedName>
        <fullName evidence="6">LuxR C-terminal-related transcriptional regulator</fullName>
    </submittedName>
</protein>
<dbReference type="Pfam" id="PF00196">
    <property type="entry name" value="GerE"/>
    <property type="match status" value="1"/>
</dbReference>
<dbReference type="InterPro" id="IPR016032">
    <property type="entry name" value="Sig_transdc_resp-reg_C-effctor"/>
</dbReference>
<dbReference type="InterPro" id="IPR036388">
    <property type="entry name" value="WH-like_DNA-bd_sf"/>
</dbReference>
<comment type="caution">
    <text evidence="6">The sequence shown here is derived from an EMBL/GenBank/DDBJ whole genome shotgun (WGS) entry which is preliminary data.</text>
</comment>
<dbReference type="RefSeq" id="WP_381030327.1">
    <property type="nucleotide sequence ID" value="NZ_JBHSNY010000015.1"/>
</dbReference>
<dbReference type="Gene3D" id="1.10.10.10">
    <property type="entry name" value="Winged helix-like DNA-binding domain superfamily/Winged helix DNA-binding domain"/>
    <property type="match status" value="1"/>
</dbReference>
<dbReference type="EMBL" id="JBHSNY010000015">
    <property type="protein sequence ID" value="MFC5638891.1"/>
    <property type="molecule type" value="Genomic_DNA"/>
</dbReference>
<evidence type="ECO:0000256" key="2">
    <source>
        <dbReference type="ARBA" id="ARBA00023125"/>
    </source>
</evidence>
<gene>
    <name evidence="6" type="ORF">ACFPZJ_35070</name>
</gene>
<feature type="compositionally biased region" description="Basic and acidic residues" evidence="4">
    <location>
        <begin position="19"/>
        <end position="28"/>
    </location>
</feature>
<dbReference type="SUPFAM" id="SSF46894">
    <property type="entry name" value="C-terminal effector domain of the bipartite response regulators"/>
    <property type="match status" value="1"/>
</dbReference>
<reference evidence="7" key="1">
    <citation type="journal article" date="2019" name="Int. J. Syst. Evol. Microbiol.">
        <title>The Global Catalogue of Microorganisms (GCM) 10K type strain sequencing project: providing services to taxonomists for standard genome sequencing and annotation.</title>
        <authorList>
            <consortium name="The Broad Institute Genomics Platform"/>
            <consortium name="The Broad Institute Genome Sequencing Center for Infectious Disease"/>
            <person name="Wu L."/>
            <person name="Ma J."/>
        </authorList>
    </citation>
    <scope>NUCLEOTIDE SEQUENCE [LARGE SCALE GENOMIC DNA]</scope>
    <source>
        <strain evidence="7">CGMCC 4.7248</strain>
    </source>
</reference>
<evidence type="ECO:0000256" key="3">
    <source>
        <dbReference type="ARBA" id="ARBA00023163"/>
    </source>
</evidence>
<evidence type="ECO:0000313" key="6">
    <source>
        <dbReference type="EMBL" id="MFC5638891.1"/>
    </source>
</evidence>
<dbReference type="PANTHER" id="PTHR44688">
    <property type="entry name" value="DNA-BINDING TRANSCRIPTIONAL ACTIVATOR DEVR_DOSR"/>
    <property type="match status" value="1"/>
</dbReference>
<dbReference type="InterPro" id="IPR041664">
    <property type="entry name" value="AAA_16"/>
</dbReference>
<dbReference type="Pfam" id="PF13191">
    <property type="entry name" value="AAA_16"/>
    <property type="match status" value="1"/>
</dbReference>
<dbReference type="Proteomes" id="UP001596154">
    <property type="component" value="Unassembled WGS sequence"/>
</dbReference>
<keyword evidence="2" id="KW-0238">DNA-binding</keyword>
<name>A0ABW0V2X6_9ACTN</name>
<keyword evidence="1" id="KW-0805">Transcription regulation</keyword>
<evidence type="ECO:0000313" key="7">
    <source>
        <dbReference type="Proteomes" id="UP001596154"/>
    </source>
</evidence>
<dbReference type="PROSITE" id="PS50043">
    <property type="entry name" value="HTH_LUXR_2"/>
    <property type="match status" value="1"/>
</dbReference>
<dbReference type="InterPro" id="IPR027417">
    <property type="entry name" value="P-loop_NTPase"/>
</dbReference>
<proteinExistence type="predicted"/>
<evidence type="ECO:0000259" key="5">
    <source>
        <dbReference type="PROSITE" id="PS50043"/>
    </source>
</evidence>
<sequence>MRTDERDATPPRPPWPFTGREDERERVRRSLAAARPGTVVTGPAGCGKTRLVTEAVRGSDHARAAGTPQARHTPFAAFAHLLPETVTLHRAVHLLSGVRLLLVDDAHLLDDASAALVHQLAVHGRTRLLVVATDGAPAPDAISRLWTGELLPRLALEPLPREDVARLLPGLEPLTVNRLHRLARGDLRLLRDLEAAVRERGLLTRLADSGAWAWRGPVPLTETVRERGAAVLDRPCRDERETLDRLAFAEPLPLDPEDLNLPALERLEADGLVHVDDLPEEPGSARPGATRTTVRLAHPLHGPVLRAAAGRLRARRLARAPHEYGPALDAESAALTRRLDEADVRAMPTPVGEWLVARGAPVPPGYAALRARYARLRGELREAAAWAREGLRESAADPSCRAELALAAAQSGDPTAHGDTPAAGFWSAAARGDVDGALEAMTGDPYDAVRIGAPEKVIDRLSGVFAAHADALVRADAPGLVRAAEALERRGFLLFAAEAHAQAARAHRDPHAARTSRTRAVALARRCQGARTPALSGLVFGELTARQRQIVTLAAAGLSNRQIADRLTLSVRTVGNHLYSAYARLGASDRGALPWLTELPDAQPA</sequence>
<dbReference type="CDD" id="cd06170">
    <property type="entry name" value="LuxR_C_like"/>
    <property type="match status" value="1"/>
</dbReference>
<dbReference type="InterPro" id="IPR000792">
    <property type="entry name" value="Tscrpt_reg_LuxR_C"/>
</dbReference>
<dbReference type="SMART" id="SM00421">
    <property type="entry name" value="HTH_LUXR"/>
    <property type="match status" value="1"/>
</dbReference>
<evidence type="ECO:0000256" key="4">
    <source>
        <dbReference type="SAM" id="MobiDB-lite"/>
    </source>
</evidence>
<evidence type="ECO:0000256" key="1">
    <source>
        <dbReference type="ARBA" id="ARBA00023015"/>
    </source>
</evidence>
<dbReference type="PANTHER" id="PTHR44688:SF16">
    <property type="entry name" value="DNA-BINDING TRANSCRIPTIONAL ACTIVATOR DEVR_DOSR"/>
    <property type="match status" value="1"/>
</dbReference>
<dbReference type="SUPFAM" id="SSF52540">
    <property type="entry name" value="P-loop containing nucleoside triphosphate hydrolases"/>
    <property type="match status" value="1"/>
</dbReference>
<feature type="region of interest" description="Disordered" evidence="4">
    <location>
        <begin position="1"/>
        <end position="46"/>
    </location>
</feature>
<organism evidence="6 7">
    <name type="scientific">Streptomyces bullii</name>
    <dbReference type="NCBI Taxonomy" id="349910"/>
    <lineage>
        <taxon>Bacteria</taxon>
        <taxon>Bacillati</taxon>
        <taxon>Actinomycetota</taxon>
        <taxon>Actinomycetes</taxon>
        <taxon>Kitasatosporales</taxon>
        <taxon>Streptomycetaceae</taxon>
        <taxon>Streptomyces</taxon>
    </lineage>
</organism>
<dbReference type="Gene3D" id="3.40.50.300">
    <property type="entry name" value="P-loop containing nucleotide triphosphate hydrolases"/>
    <property type="match status" value="1"/>
</dbReference>
<feature type="domain" description="HTH luxR-type" evidence="5">
    <location>
        <begin position="536"/>
        <end position="601"/>
    </location>
</feature>
<accession>A0ABW0V2X6</accession>
<dbReference type="PRINTS" id="PR00038">
    <property type="entry name" value="HTHLUXR"/>
</dbReference>
<keyword evidence="7" id="KW-1185">Reference proteome</keyword>
<dbReference type="PROSITE" id="PS00622">
    <property type="entry name" value="HTH_LUXR_1"/>
    <property type="match status" value="1"/>
</dbReference>
<keyword evidence="3" id="KW-0804">Transcription</keyword>